<reference evidence="1 2" key="1">
    <citation type="journal article" date="2019" name="Sci. Rep.">
        <title>Orb-weaving spider Araneus ventricosus genome elucidates the spidroin gene catalogue.</title>
        <authorList>
            <person name="Kono N."/>
            <person name="Nakamura H."/>
            <person name="Ohtoshi R."/>
            <person name="Moran D.A.P."/>
            <person name="Shinohara A."/>
            <person name="Yoshida Y."/>
            <person name="Fujiwara M."/>
            <person name="Mori M."/>
            <person name="Tomita M."/>
            <person name="Arakawa K."/>
        </authorList>
    </citation>
    <scope>NUCLEOTIDE SEQUENCE [LARGE SCALE GENOMIC DNA]</scope>
</reference>
<evidence type="ECO:0000313" key="2">
    <source>
        <dbReference type="Proteomes" id="UP000499080"/>
    </source>
</evidence>
<name>A0A4Y2M3D3_ARAVE</name>
<dbReference type="Proteomes" id="UP000499080">
    <property type="component" value="Unassembled WGS sequence"/>
</dbReference>
<comment type="caution">
    <text evidence="1">The sequence shown here is derived from an EMBL/GenBank/DDBJ whole genome shotgun (WGS) entry which is preliminary data.</text>
</comment>
<organism evidence="1 2">
    <name type="scientific">Araneus ventricosus</name>
    <name type="common">Orbweaver spider</name>
    <name type="synonym">Epeira ventricosa</name>
    <dbReference type="NCBI Taxonomy" id="182803"/>
    <lineage>
        <taxon>Eukaryota</taxon>
        <taxon>Metazoa</taxon>
        <taxon>Ecdysozoa</taxon>
        <taxon>Arthropoda</taxon>
        <taxon>Chelicerata</taxon>
        <taxon>Arachnida</taxon>
        <taxon>Araneae</taxon>
        <taxon>Araneomorphae</taxon>
        <taxon>Entelegynae</taxon>
        <taxon>Araneoidea</taxon>
        <taxon>Araneidae</taxon>
        <taxon>Araneus</taxon>
    </lineage>
</organism>
<sequence length="166" mass="19187">MASEPFLRNTVKIPFIPYLLYFYIIEIYNRVLAISTLNTKSVEGKFISCVPTVRPSTNSIPVCVIPYCWNRKNRCRSWACKCMCCFPRYDCKYLAHQWKWQWPDSVIASVLSHAEEVFRRRNGVTVRIPPTTVHKYAPPATRDLGKPSAVGKRLYGTIRNKAPQVN</sequence>
<accession>A0A4Y2M3D3</accession>
<evidence type="ECO:0000313" key="1">
    <source>
        <dbReference type="EMBL" id="GBN21545.1"/>
    </source>
</evidence>
<dbReference type="AlphaFoldDB" id="A0A4Y2M3D3"/>
<keyword evidence="2" id="KW-1185">Reference proteome</keyword>
<dbReference type="EMBL" id="BGPR01121468">
    <property type="protein sequence ID" value="GBN21545.1"/>
    <property type="molecule type" value="Genomic_DNA"/>
</dbReference>
<gene>
    <name evidence="1" type="ORF">AVEN_256793_1</name>
</gene>
<protein>
    <submittedName>
        <fullName evidence="1">Uncharacterized protein</fullName>
    </submittedName>
</protein>
<proteinExistence type="predicted"/>